<comment type="activity regulation">
    <text evidence="9">Nuclease activity is regulated by Rad50.</text>
</comment>
<evidence type="ECO:0000256" key="7">
    <source>
        <dbReference type="ARBA" id="ARBA00023204"/>
    </source>
</evidence>
<dbReference type="GO" id="GO:0030145">
    <property type="term" value="F:manganese ion binding"/>
    <property type="evidence" value="ECO:0007669"/>
    <property type="project" value="UniProtKB-UniRule"/>
</dbReference>
<feature type="binding site" evidence="9">
    <location>
        <position position="151"/>
    </location>
    <ligand>
        <name>Mn(2+)</name>
        <dbReference type="ChEBI" id="CHEBI:29035"/>
        <label>2</label>
    </ligand>
</feature>
<dbReference type="GO" id="GO:0000403">
    <property type="term" value="F:Y-form DNA binding"/>
    <property type="evidence" value="ECO:0007669"/>
    <property type="project" value="UniProtKB-UniRule"/>
</dbReference>
<dbReference type="InterPro" id="IPR054879">
    <property type="entry name" value="Mre11_Halo"/>
</dbReference>
<evidence type="ECO:0000256" key="9">
    <source>
        <dbReference type="HAMAP-Rule" id="MF_02044"/>
    </source>
</evidence>
<comment type="cofactor">
    <cofactor evidence="9">
        <name>Mn(2+)</name>
        <dbReference type="ChEBI" id="CHEBI:29035"/>
    </cofactor>
    <text evidence="9">Binds 2 manganese ions per subunit.</text>
</comment>
<dbReference type="Gene3D" id="3.60.21.10">
    <property type="match status" value="1"/>
</dbReference>
<feature type="compositionally biased region" description="Polar residues" evidence="10">
    <location>
        <begin position="365"/>
        <end position="380"/>
    </location>
</feature>
<dbReference type="PANTHER" id="PTHR30337">
    <property type="entry name" value="COMPONENT OF ATP-DEPENDENT DSDNA EXONUCLEASE"/>
    <property type="match status" value="1"/>
</dbReference>
<feature type="binding site" evidence="9">
    <location>
        <position position="9"/>
    </location>
    <ligand>
        <name>Mn(2+)</name>
        <dbReference type="ChEBI" id="CHEBI:29035"/>
        <label>1</label>
    </ligand>
</feature>
<dbReference type="NCBIfam" id="NF041030">
    <property type="entry name" value="Mre11_Halo"/>
    <property type="match status" value="1"/>
</dbReference>
<dbReference type="EC" id="3.1.-.-" evidence="9"/>
<keyword evidence="7 9" id="KW-0234">DNA repair</keyword>
<feature type="binding site" evidence="9">
    <location>
        <position position="11"/>
    </location>
    <ligand>
        <name>Mn(2+)</name>
        <dbReference type="ChEBI" id="CHEBI:29035"/>
        <label>1</label>
    </ligand>
</feature>
<keyword evidence="8 9" id="KW-0464">Manganese</keyword>
<feature type="compositionally biased region" description="Acidic residues" evidence="10">
    <location>
        <begin position="523"/>
        <end position="547"/>
    </location>
</feature>
<dbReference type="InterPro" id="IPR029052">
    <property type="entry name" value="Metallo-depent_PP-like"/>
</dbReference>
<dbReference type="GO" id="GO:0004519">
    <property type="term" value="F:endonuclease activity"/>
    <property type="evidence" value="ECO:0007669"/>
    <property type="project" value="UniProtKB-UniRule"/>
</dbReference>
<dbReference type="GO" id="GO:0006302">
    <property type="term" value="P:double-strand break repair"/>
    <property type="evidence" value="ECO:0007669"/>
    <property type="project" value="UniProtKB-UniRule"/>
</dbReference>
<dbReference type="CDD" id="cd00840">
    <property type="entry name" value="MPP_Mre11_N"/>
    <property type="match status" value="1"/>
</dbReference>
<dbReference type="InterPro" id="IPR041796">
    <property type="entry name" value="Mre11_N"/>
</dbReference>
<evidence type="ECO:0000256" key="2">
    <source>
        <dbReference type="ARBA" id="ARBA00022723"/>
    </source>
</evidence>
<feature type="compositionally biased region" description="Basic and acidic residues" evidence="10">
    <location>
        <begin position="494"/>
        <end position="517"/>
    </location>
</feature>
<dbReference type="InterPro" id="IPR004843">
    <property type="entry name" value="Calcineurin-like_PHP"/>
</dbReference>
<evidence type="ECO:0000256" key="6">
    <source>
        <dbReference type="ARBA" id="ARBA00022839"/>
    </source>
</evidence>
<feature type="compositionally biased region" description="Low complexity" evidence="10">
    <location>
        <begin position="382"/>
        <end position="406"/>
    </location>
</feature>
<evidence type="ECO:0000256" key="1">
    <source>
        <dbReference type="ARBA" id="ARBA00022722"/>
    </source>
</evidence>
<dbReference type="GO" id="GO:0045027">
    <property type="term" value="F:DNA end binding"/>
    <property type="evidence" value="ECO:0007669"/>
    <property type="project" value="UniProtKB-UniRule"/>
</dbReference>
<feature type="binding site" evidence="9">
    <location>
        <position position="85"/>
    </location>
    <ligand>
        <name>Mn(2+)</name>
        <dbReference type="ChEBI" id="CHEBI:29035"/>
        <label>2</label>
    </ligand>
</feature>
<evidence type="ECO:0000256" key="5">
    <source>
        <dbReference type="ARBA" id="ARBA00022801"/>
    </source>
</evidence>
<organism evidence="12 13">
    <name type="scientific">Haloquadratum walsbyi J07HQW1</name>
    <dbReference type="NCBI Taxonomy" id="1238424"/>
    <lineage>
        <taxon>Archaea</taxon>
        <taxon>Methanobacteriati</taxon>
        <taxon>Methanobacteriota</taxon>
        <taxon>Stenosarchaea group</taxon>
        <taxon>Halobacteria</taxon>
        <taxon>Halobacteriales</taxon>
        <taxon>Haloferacaceae</taxon>
        <taxon>Haloquadratum</taxon>
    </lineage>
</organism>
<dbReference type="AlphaFoldDB" id="U1PBS9"/>
<keyword evidence="5 9" id="KW-0378">Hydrolase</keyword>
<dbReference type="SUPFAM" id="SSF56300">
    <property type="entry name" value="Metallo-dependent phosphatases"/>
    <property type="match status" value="1"/>
</dbReference>
<accession>U1PBS9</accession>
<proteinExistence type="inferred from homology"/>
<dbReference type="Proteomes" id="UP000030649">
    <property type="component" value="Unassembled WGS sequence"/>
</dbReference>
<feature type="binding site" evidence="9">
    <location>
        <position position="50"/>
    </location>
    <ligand>
        <name>Mn(2+)</name>
        <dbReference type="ChEBI" id="CHEBI:29035"/>
        <label>1</label>
    </ligand>
</feature>
<comment type="caution">
    <text evidence="9">Lacks conserved residue(s) required for the propagation of feature annotation.</text>
</comment>
<keyword evidence="4 9" id="KW-0227">DNA damage</keyword>
<feature type="domain" description="Calcineurin-like phosphoesterase" evidence="11">
    <location>
        <begin position="3"/>
        <end position="119"/>
    </location>
</feature>
<protein>
    <recommendedName>
        <fullName evidence="9">DNA double-strand break repair protein Mre11</fullName>
        <ecNumber evidence="9">3.1.-.-</ecNumber>
    </recommendedName>
</protein>
<feature type="binding site" evidence="9">
    <location>
        <position position="184"/>
    </location>
    <ligand>
        <name>Mn(2+)</name>
        <dbReference type="ChEBI" id="CHEBI:29035"/>
        <label>1</label>
    </ligand>
</feature>
<dbReference type="PANTHER" id="PTHR30337:SF0">
    <property type="entry name" value="NUCLEASE SBCCD SUBUNIT D"/>
    <property type="match status" value="1"/>
</dbReference>
<evidence type="ECO:0000256" key="3">
    <source>
        <dbReference type="ARBA" id="ARBA00022759"/>
    </source>
</evidence>
<feature type="active site" description="Proton donor" evidence="9">
    <location>
        <position position="86"/>
    </location>
</feature>
<evidence type="ECO:0000313" key="12">
    <source>
        <dbReference type="EMBL" id="ERG91012.1"/>
    </source>
</evidence>
<dbReference type="HAMAP" id="MF_02044">
    <property type="entry name" value="Mre11"/>
    <property type="match status" value="1"/>
</dbReference>
<keyword evidence="3 9" id="KW-0255">Endonuclease</keyword>
<keyword evidence="6 9" id="KW-0269">Exonuclease</keyword>
<feature type="compositionally biased region" description="Polar residues" evidence="10">
    <location>
        <begin position="470"/>
        <end position="483"/>
    </location>
</feature>
<dbReference type="GO" id="GO:0008408">
    <property type="term" value="F:3'-5' exonuclease activity"/>
    <property type="evidence" value="ECO:0007669"/>
    <property type="project" value="UniProtKB-UniRule"/>
</dbReference>
<dbReference type="EMBL" id="KE356560">
    <property type="protein sequence ID" value="ERG91012.1"/>
    <property type="molecule type" value="Genomic_DNA"/>
</dbReference>
<reference evidence="12 13" key="1">
    <citation type="journal article" date="2013" name="PLoS ONE">
        <title>Assembly-driven community genomics of a hypersaline microbial ecosystem.</title>
        <authorList>
            <person name="Podell S."/>
            <person name="Ugalde J.A."/>
            <person name="Narasingarao P."/>
            <person name="Banfield J.F."/>
            <person name="Heidelberg K.B."/>
            <person name="Allen E.E."/>
        </authorList>
    </citation>
    <scope>NUCLEOTIDE SEQUENCE [LARGE SCALE GENOMIC DNA]</scope>
    <source>
        <strain evidence="13">J07HQW1</strain>
    </source>
</reference>
<dbReference type="InterPro" id="IPR050535">
    <property type="entry name" value="DNA_Repair-Maintenance_Comp"/>
</dbReference>
<feature type="region of interest" description="Disordered" evidence="10">
    <location>
        <begin position="365"/>
        <end position="547"/>
    </location>
</feature>
<dbReference type="Pfam" id="PF00149">
    <property type="entry name" value="Metallophos"/>
    <property type="match status" value="1"/>
</dbReference>
<feature type="binding site" evidence="9">
    <location>
        <position position="50"/>
    </location>
    <ligand>
        <name>Mn(2+)</name>
        <dbReference type="ChEBI" id="CHEBI:29035"/>
        <label>2</label>
    </ligand>
</feature>
<feature type="compositionally biased region" description="Polar residues" evidence="10">
    <location>
        <begin position="407"/>
        <end position="435"/>
    </location>
</feature>
<evidence type="ECO:0000256" key="4">
    <source>
        <dbReference type="ARBA" id="ARBA00022763"/>
    </source>
</evidence>
<name>U1PBS9_9EURY</name>
<evidence type="ECO:0000259" key="11">
    <source>
        <dbReference type="Pfam" id="PF00149"/>
    </source>
</evidence>
<evidence type="ECO:0000313" key="13">
    <source>
        <dbReference type="Proteomes" id="UP000030649"/>
    </source>
</evidence>
<comment type="function">
    <text evidence="9">Part of the Rad50/Mre11 complex, which is involved in the early steps of DNA double-strand break (DSB) repair. Mre11 binds to DSB ends and has both double-stranded 3'-5' exonuclease activity and single-stranded endonuclease activity.</text>
</comment>
<comment type="similarity">
    <text evidence="9">Belongs to the MRE11/RAD32 family.</text>
</comment>
<gene>
    <name evidence="9" type="primary">mre11</name>
    <name evidence="12" type="ORF">J07HQW1_01043</name>
</gene>
<dbReference type="HOGENOM" id="CLU_026621_3_0_2"/>
<keyword evidence="1 9" id="KW-0540">Nuclease</keyword>
<sequence length="547" mass="60261">MTRVIHTGDTHIGYQQYHSQTRREDFLHAFRQVITDACDASVDAVIHAGDLFHDRRPSLTDLLETIDILRDLREADIPFLAVVGNHESTRHGQWLDLFERLGLAERLNGSPRYIDNNLALYGLDHVPPSRREDLEYEFDPHEATHAALVSHGLFTPFAHGDWETEMVLTAASVDFDAMLLGDNHAPGIETVKDTWVTYCGSTERTSATEESARGYNLITFDTEVDIRRRSLETRPFVFISVDLSAGEGTERVCDRLREYDLHDAVVVIEITGDGDSVPPATIETFATDHGALIARVTDRREHPETESIDTDISFADPDAAVEQRIRELDLSTAAHNIDTTIRSDSISDSNVRDTVTEDVSELLTNESLDAFDPSSTTETHASPKTTPTESKQTSSESESESSLSPTDHTTNPSSTNDSLTNHTSSARQTHSTVQNDDPDVNTDPENAPVDGGNAIISDVQGMTDVGESTGAVTKTDSDNTTKNGFGIGSESESESDRQQKSKPEQRSDTATHSRSETDPNADTIEETESSEDDEPDATADQFTMEDF</sequence>
<dbReference type="STRING" id="1238424.J07HQW1_01043"/>
<dbReference type="InterPro" id="IPR032885">
    <property type="entry name" value="Mre11_archaea-type"/>
</dbReference>
<evidence type="ECO:0000256" key="8">
    <source>
        <dbReference type="ARBA" id="ARBA00023211"/>
    </source>
</evidence>
<keyword evidence="2 9" id="KW-0479">Metal-binding</keyword>
<comment type="subunit">
    <text evidence="9">Homodimer. Forms a heterotetramer composed of two Mre11 subunits and two Rad50 subunits.</text>
</comment>
<evidence type="ECO:0000256" key="10">
    <source>
        <dbReference type="SAM" id="MobiDB-lite"/>
    </source>
</evidence>